<dbReference type="CDD" id="cd02537">
    <property type="entry name" value="GT8_Glycogenin"/>
    <property type="match status" value="1"/>
</dbReference>
<evidence type="ECO:0000256" key="2">
    <source>
        <dbReference type="ARBA" id="ARBA00022676"/>
    </source>
</evidence>
<keyword evidence="13" id="KW-1185">Reference proteome</keyword>
<gene>
    <name evidence="12" type="ORF">M569_14321</name>
</gene>
<protein>
    <recommendedName>
        <fullName evidence="11">Hexosyltransferase</fullName>
        <ecNumber evidence="11">2.4.1.-</ecNumber>
    </recommendedName>
</protein>
<evidence type="ECO:0000256" key="10">
    <source>
        <dbReference type="ARBA" id="ARBA00038162"/>
    </source>
</evidence>
<keyword evidence="6" id="KW-1133">Transmembrane helix</keyword>
<keyword evidence="8" id="KW-0464">Manganese</keyword>
<comment type="caution">
    <text evidence="12">The sequence shown here is derived from an EMBL/GenBank/DDBJ whole genome shotgun (WGS) entry which is preliminary data.</text>
</comment>
<evidence type="ECO:0000256" key="7">
    <source>
        <dbReference type="ARBA" id="ARBA00023136"/>
    </source>
</evidence>
<dbReference type="GO" id="GO:0046872">
    <property type="term" value="F:metal ion binding"/>
    <property type="evidence" value="ECO:0007669"/>
    <property type="project" value="UniProtKB-KW"/>
</dbReference>
<dbReference type="OrthoDB" id="2014201at2759"/>
<keyword evidence="7" id="KW-0472">Membrane</keyword>
<feature type="non-terminal residue" evidence="12">
    <location>
        <position position="317"/>
    </location>
</feature>
<dbReference type="GO" id="GO:0016757">
    <property type="term" value="F:glycosyltransferase activity"/>
    <property type="evidence" value="ECO:0007669"/>
    <property type="project" value="UniProtKB-KW"/>
</dbReference>
<keyword evidence="9" id="KW-0961">Cell wall biogenesis/degradation</keyword>
<dbReference type="InterPro" id="IPR029044">
    <property type="entry name" value="Nucleotide-diphossugar_trans"/>
</dbReference>
<accession>S8DLM7</accession>
<evidence type="ECO:0000256" key="3">
    <source>
        <dbReference type="ARBA" id="ARBA00022679"/>
    </source>
</evidence>
<dbReference type="InterPro" id="IPR002495">
    <property type="entry name" value="Glyco_trans_8"/>
</dbReference>
<keyword evidence="3" id="KW-0808">Transferase</keyword>
<keyword evidence="5" id="KW-0479">Metal-binding</keyword>
<dbReference type="AlphaFoldDB" id="S8DLM7"/>
<dbReference type="SUPFAM" id="SSF53448">
    <property type="entry name" value="Nucleotide-diphospho-sugar transferases"/>
    <property type="match status" value="1"/>
</dbReference>
<feature type="non-terminal residue" evidence="12">
    <location>
        <position position="1"/>
    </location>
</feature>
<comment type="similarity">
    <text evidence="10">Belongs to the glycosyltransferase 8 family. Glycogenin subfamily.</text>
</comment>
<evidence type="ECO:0000256" key="11">
    <source>
        <dbReference type="RuleBase" id="RU362027"/>
    </source>
</evidence>
<name>S8DLM7_9LAMI</name>
<evidence type="ECO:0000313" key="13">
    <source>
        <dbReference type="Proteomes" id="UP000015453"/>
    </source>
</evidence>
<dbReference type="PANTHER" id="PTHR11183">
    <property type="entry name" value="GLYCOGENIN SUBFAMILY MEMBER"/>
    <property type="match status" value="1"/>
</dbReference>
<dbReference type="EC" id="2.4.1.-" evidence="11"/>
<dbReference type="EMBL" id="AUSU01007540">
    <property type="protein sequence ID" value="EPS60482.1"/>
    <property type="molecule type" value="Genomic_DNA"/>
</dbReference>
<dbReference type="GO" id="GO:0071555">
    <property type="term" value="P:cell wall organization"/>
    <property type="evidence" value="ECO:0007669"/>
    <property type="project" value="UniProtKB-KW"/>
</dbReference>
<comment type="subcellular location">
    <subcellularLocation>
        <location evidence="1">Golgi apparatus membrane</location>
        <topology evidence="1">Single-pass type II membrane protein</topology>
    </subcellularLocation>
</comment>
<keyword evidence="2" id="KW-0328">Glycosyltransferase</keyword>
<evidence type="ECO:0000256" key="8">
    <source>
        <dbReference type="ARBA" id="ARBA00023211"/>
    </source>
</evidence>
<organism evidence="12 13">
    <name type="scientific">Genlisea aurea</name>
    <dbReference type="NCBI Taxonomy" id="192259"/>
    <lineage>
        <taxon>Eukaryota</taxon>
        <taxon>Viridiplantae</taxon>
        <taxon>Streptophyta</taxon>
        <taxon>Embryophyta</taxon>
        <taxon>Tracheophyta</taxon>
        <taxon>Spermatophyta</taxon>
        <taxon>Magnoliopsida</taxon>
        <taxon>eudicotyledons</taxon>
        <taxon>Gunneridae</taxon>
        <taxon>Pentapetalae</taxon>
        <taxon>asterids</taxon>
        <taxon>lamiids</taxon>
        <taxon>Lamiales</taxon>
        <taxon>Lentibulariaceae</taxon>
        <taxon>Genlisea</taxon>
    </lineage>
</organism>
<reference evidence="12 13" key="1">
    <citation type="journal article" date="2013" name="BMC Genomics">
        <title>The miniature genome of a carnivorous plant Genlisea aurea contains a low number of genes and short non-coding sequences.</title>
        <authorList>
            <person name="Leushkin E.V."/>
            <person name="Sutormin R.A."/>
            <person name="Nabieva E.R."/>
            <person name="Penin A.A."/>
            <person name="Kondrashov A.S."/>
            <person name="Logacheva M.D."/>
        </authorList>
    </citation>
    <scope>NUCLEOTIDE SEQUENCE [LARGE SCALE GENOMIC DNA]</scope>
</reference>
<dbReference type="InterPro" id="IPR050587">
    <property type="entry name" value="GNT1/Glycosyltrans_8"/>
</dbReference>
<dbReference type="Pfam" id="PF01501">
    <property type="entry name" value="Glyco_transf_8"/>
    <property type="match status" value="1"/>
</dbReference>
<evidence type="ECO:0000256" key="5">
    <source>
        <dbReference type="ARBA" id="ARBA00022723"/>
    </source>
</evidence>
<dbReference type="GO" id="GO:0000139">
    <property type="term" value="C:Golgi membrane"/>
    <property type="evidence" value="ECO:0007669"/>
    <property type="project" value="UniProtKB-SubCell"/>
</dbReference>
<keyword evidence="4" id="KW-0812">Transmembrane</keyword>
<evidence type="ECO:0000256" key="6">
    <source>
        <dbReference type="ARBA" id="ARBA00022989"/>
    </source>
</evidence>
<evidence type="ECO:0000256" key="4">
    <source>
        <dbReference type="ARBA" id="ARBA00022692"/>
    </source>
</evidence>
<evidence type="ECO:0000256" key="9">
    <source>
        <dbReference type="ARBA" id="ARBA00023316"/>
    </source>
</evidence>
<dbReference type="Proteomes" id="UP000015453">
    <property type="component" value="Unassembled WGS sequence"/>
</dbReference>
<dbReference type="Gene3D" id="3.90.550.10">
    <property type="entry name" value="Spore Coat Polysaccharide Biosynthesis Protein SpsA, Chain A"/>
    <property type="match status" value="1"/>
</dbReference>
<dbReference type="FunFam" id="3.90.550.10:FF:000018">
    <property type="entry name" value="Hexosyltransferase"/>
    <property type="match status" value="1"/>
</dbReference>
<evidence type="ECO:0000256" key="1">
    <source>
        <dbReference type="ARBA" id="ARBA00004323"/>
    </source>
</evidence>
<sequence>ENEDLGNGKREAYATILHSGDGYVCGAIVSAQSIRMTGSTRDLVALVDESISEYHKSGLREAGWKIRPLEPIMNPKSEKHAQYAWSYSKFRVWELIEYDKIVFIDADLLILRNIDFLFRLPEMSAAGNHASLFNSGVMVIEPSKCTFQLLMDRINDIDSYDGGDQGYLNEIFTWWHRIPRRVNFLTHFWIGDDSRAKEMKTYLFGADPPVLYAIQYVGIKPWFCFRDYDCNWNVEELHTCASDVAHRTWWKVHDGMPENLHRYCLLRSKYKAALEWIRRRAEKGNYSAGHWKMTIRDPRLEMCFEEYCSWETVYRRW</sequence>
<evidence type="ECO:0000313" key="12">
    <source>
        <dbReference type="EMBL" id="EPS60482.1"/>
    </source>
</evidence>
<proteinExistence type="inferred from homology"/>